<feature type="transmembrane region" description="Helical" evidence="1">
    <location>
        <begin position="173"/>
        <end position="191"/>
    </location>
</feature>
<reference evidence="2 3" key="1">
    <citation type="submission" date="2020-05" db="EMBL/GenBank/DDBJ databases">
        <title>Parvularcula mediterraneae sp. nov., isolated from polypropylene straw from shallow seawater of the seashore of Laganas in Zakynthos island, Greece.</title>
        <authorList>
            <person name="Szabo I."/>
            <person name="Al-Omari J."/>
            <person name="Rado J."/>
            <person name="Szerdahelyi G.S."/>
        </authorList>
    </citation>
    <scope>NUCLEOTIDE SEQUENCE [LARGE SCALE GENOMIC DNA]</scope>
    <source>
        <strain evidence="2 3">ZS-1/3</strain>
    </source>
</reference>
<keyword evidence="1" id="KW-0472">Membrane</keyword>
<evidence type="ECO:0000313" key="3">
    <source>
        <dbReference type="Proteomes" id="UP000536835"/>
    </source>
</evidence>
<evidence type="ECO:0000313" key="2">
    <source>
        <dbReference type="EMBL" id="NNU17123.1"/>
    </source>
</evidence>
<keyword evidence="3" id="KW-1185">Reference proteome</keyword>
<keyword evidence="1" id="KW-1133">Transmembrane helix</keyword>
<dbReference type="AlphaFoldDB" id="A0A7Y3W638"/>
<comment type="caution">
    <text evidence="2">The sequence shown here is derived from an EMBL/GenBank/DDBJ whole genome shotgun (WGS) entry which is preliminary data.</text>
</comment>
<protein>
    <recommendedName>
        <fullName evidence="4">Yip1 domain-containing protein</fullName>
    </recommendedName>
</protein>
<evidence type="ECO:0000256" key="1">
    <source>
        <dbReference type="SAM" id="Phobius"/>
    </source>
</evidence>
<dbReference type="Proteomes" id="UP000536835">
    <property type="component" value="Unassembled WGS sequence"/>
</dbReference>
<dbReference type="EMBL" id="JABFCX010000003">
    <property type="protein sequence ID" value="NNU17123.1"/>
    <property type="molecule type" value="Genomic_DNA"/>
</dbReference>
<dbReference type="RefSeq" id="WP_173200240.1">
    <property type="nucleotide sequence ID" value="NZ_JABFCX010000003.1"/>
</dbReference>
<feature type="transmembrane region" description="Helical" evidence="1">
    <location>
        <begin position="148"/>
        <end position="167"/>
    </location>
</feature>
<feature type="transmembrane region" description="Helical" evidence="1">
    <location>
        <begin position="111"/>
        <end position="136"/>
    </location>
</feature>
<feature type="transmembrane region" description="Helical" evidence="1">
    <location>
        <begin position="57"/>
        <end position="76"/>
    </location>
</feature>
<organism evidence="2 3">
    <name type="scientific">Parvularcula mediterranea</name>
    <dbReference type="NCBI Taxonomy" id="2732508"/>
    <lineage>
        <taxon>Bacteria</taxon>
        <taxon>Pseudomonadati</taxon>
        <taxon>Pseudomonadota</taxon>
        <taxon>Alphaproteobacteria</taxon>
        <taxon>Parvularculales</taxon>
        <taxon>Parvularculaceae</taxon>
        <taxon>Parvularcula</taxon>
    </lineage>
</organism>
<sequence length="241" mass="26415">MDQRNPHGQSLGSDELVEDLFGLNVRGLRTLRDMVIRPARVFEAARRADWRGEYTPSVRLVFSILTLLGFLSFFWAGEDTAFFEGFSKGFADGQDMEEFDGMETEVAQEIIGVYSATLPFLYLIAHGFISQVVRVWGAGTDRVTRLRLHMASIVPSMALTLIATMLMPLMEKQMALIGVLLLVGTVLVDFATSYRGGVVAETQRGRLVKASVFALGAATGSIIASALSLITVVVSLLTFIR</sequence>
<proteinExistence type="predicted"/>
<evidence type="ECO:0008006" key="4">
    <source>
        <dbReference type="Google" id="ProtNLM"/>
    </source>
</evidence>
<accession>A0A7Y3W638</accession>
<name>A0A7Y3W638_9PROT</name>
<gene>
    <name evidence="2" type="ORF">HK107_12400</name>
</gene>
<keyword evidence="1" id="KW-0812">Transmembrane</keyword>
<feature type="transmembrane region" description="Helical" evidence="1">
    <location>
        <begin position="212"/>
        <end position="240"/>
    </location>
</feature>